<dbReference type="AlphaFoldDB" id="B8CHH7"/>
<dbReference type="eggNOG" id="COG4447">
    <property type="taxonomic scope" value="Bacteria"/>
</dbReference>
<dbReference type="PANTHER" id="PTHR47199">
    <property type="entry name" value="PHOTOSYSTEM II STABILITY/ASSEMBLY FACTOR HCF136, CHLOROPLASTIC"/>
    <property type="match status" value="1"/>
</dbReference>
<feature type="chain" id="PRO_5002866657" evidence="1">
    <location>
        <begin position="18"/>
        <end position="339"/>
    </location>
</feature>
<organism evidence="2 3">
    <name type="scientific">Shewanella piezotolerans (strain WP3 / JCM 13877)</name>
    <dbReference type="NCBI Taxonomy" id="225849"/>
    <lineage>
        <taxon>Bacteria</taxon>
        <taxon>Pseudomonadati</taxon>
        <taxon>Pseudomonadota</taxon>
        <taxon>Gammaproteobacteria</taxon>
        <taxon>Alteromonadales</taxon>
        <taxon>Shewanellaceae</taxon>
        <taxon>Shewanella</taxon>
    </lineage>
</organism>
<proteinExistence type="predicted"/>
<reference evidence="2 3" key="1">
    <citation type="journal article" date="2008" name="PLoS ONE">
        <title>Environmental adaptation: genomic analysis of the piezotolerant and psychrotolerant deep-sea iron reducing bacterium Shewanella piezotolerans WP3.</title>
        <authorList>
            <person name="Wang F."/>
            <person name="Wang J."/>
            <person name="Jian H."/>
            <person name="Zhang B."/>
            <person name="Li S."/>
            <person name="Wang F."/>
            <person name="Zeng X."/>
            <person name="Gao L."/>
            <person name="Bartlett D.H."/>
            <person name="Yu J."/>
            <person name="Hu S."/>
            <person name="Xiao X."/>
        </authorList>
    </citation>
    <scope>NUCLEOTIDE SEQUENCE [LARGE SCALE GENOMIC DNA]</scope>
    <source>
        <strain evidence="3">WP3 / JCM 13877</strain>
    </source>
</reference>
<dbReference type="OrthoDB" id="9813892at2"/>
<dbReference type="KEGG" id="swp:swp_0263"/>
<dbReference type="STRING" id="225849.swp_0263"/>
<sequence length="339" mass="37506">MKLIMSLLCLFSFSALSSAWNTQQIDANLSFRGSAAADGVFWVSGSKNSVFLSKDSGKTWLDVSVKNQPLTDFRDIEVFDANTAIVMGAGEGELSKLYITEDQGASWQLLLENKHEAGFFDSIAFWDRNNGLLLGDPVDGCFVILRTRDGGKTWQRIARGRLPEMLDREVAFAASGNTLMVGESGQAWFTTGGYSSSIYTSQDFGEYWQRTHIPLFDDTQTAGGYGISKNSVDDIFVVGGDYQQRDKHDANIVYLKNKVWHKTRKSTPGLRTAMVCYQATCIATGKLSTDISFDHGYSWQPLQIDGLKQGYYTLAIDNDTVVAAGHNGRVAVFIMPQKQ</sequence>
<dbReference type="PANTHER" id="PTHR47199:SF2">
    <property type="entry name" value="PHOTOSYSTEM II STABILITY_ASSEMBLY FACTOR HCF136, CHLOROPLASTIC"/>
    <property type="match status" value="1"/>
</dbReference>
<dbReference type="Proteomes" id="UP000000753">
    <property type="component" value="Chromosome"/>
</dbReference>
<evidence type="ECO:0000313" key="2">
    <source>
        <dbReference type="EMBL" id="ACJ27103.1"/>
    </source>
</evidence>
<dbReference type="InterPro" id="IPR015943">
    <property type="entry name" value="WD40/YVTN_repeat-like_dom_sf"/>
</dbReference>
<feature type="signal peptide" evidence="1">
    <location>
        <begin position="1"/>
        <end position="17"/>
    </location>
</feature>
<keyword evidence="3" id="KW-1185">Reference proteome</keyword>
<dbReference type="Gene3D" id="2.130.10.10">
    <property type="entry name" value="YVTN repeat-like/Quinoprotein amine dehydrogenase"/>
    <property type="match status" value="2"/>
</dbReference>
<accession>B8CHH7</accession>
<protein>
    <submittedName>
        <fullName evidence="2">Oxidoreductase, putative</fullName>
    </submittedName>
</protein>
<evidence type="ECO:0000313" key="3">
    <source>
        <dbReference type="Proteomes" id="UP000000753"/>
    </source>
</evidence>
<dbReference type="SUPFAM" id="SSF110296">
    <property type="entry name" value="Oligoxyloglucan reducing end-specific cellobiohydrolase"/>
    <property type="match status" value="1"/>
</dbReference>
<dbReference type="HOGENOM" id="CLU_064269_0_0_6"/>
<dbReference type="EMBL" id="CP000472">
    <property type="protein sequence ID" value="ACJ27103.1"/>
    <property type="molecule type" value="Genomic_DNA"/>
</dbReference>
<evidence type="ECO:0000256" key="1">
    <source>
        <dbReference type="SAM" id="SignalP"/>
    </source>
</evidence>
<keyword evidence="1" id="KW-0732">Signal</keyword>
<name>B8CHH7_SHEPW</name>
<gene>
    <name evidence="2" type="ordered locus">swp_0263</name>
</gene>
<dbReference type="RefSeq" id="WP_020910486.1">
    <property type="nucleotide sequence ID" value="NC_011566.1"/>
</dbReference>